<dbReference type="RefSeq" id="WP_216631982.1">
    <property type="nucleotide sequence ID" value="NZ_JAHLQN010000001.1"/>
</dbReference>
<keyword evidence="2" id="KW-1185">Reference proteome</keyword>
<evidence type="ECO:0000313" key="1">
    <source>
        <dbReference type="EMBL" id="MBU5626501.1"/>
    </source>
</evidence>
<accession>A0ABS6FA41</accession>
<dbReference type="EMBL" id="JAHLQN010000001">
    <property type="protein sequence ID" value="MBU5626501.1"/>
    <property type="molecule type" value="Genomic_DNA"/>
</dbReference>
<dbReference type="Proteomes" id="UP000787672">
    <property type="component" value="Unassembled WGS sequence"/>
</dbReference>
<comment type="caution">
    <text evidence="1">The sequence shown here is derived from an EMBL/GenBank/DDBJ whole genome shotgun (WGS) entry which is preliminary data.</text>
</comment>
<sequence length="129" mass="14856">MKALERHEVDRIRELTLQGKMAREVADEVHVSIATVRNWRKRLGLDISAIRKDLRAQGKLETRCNDAYHPPGESPCWDCIHAVPDMQGHGCPWTIGAMFRDVPGWTVRRCRREGKEAVQILHCPMFERG</sequence>
<proteinExistence type="predicted"/>
<evidence type="ECO:0000313" key="2">
    <source>
        <dbReference type="Proteomes" id="UP000787672"/>
    </source>
</evidence>
<name>A0ABS6FA41_9FIRM</name>
<organism evidence="1 2">
    <name type="scientific">Dysosmobacter acutus</name>
    <dbReference type="NCBI Taxonomy" id="2841504"/>
    <lineage>
        <taxon>Bacteria</taxon>
        <taxon>Bacillati</taxon>
        <taxon>Bacillota</taxon>
        <taxon>Clostridia</taxon>
        <taxon>Eubacteriales</taxon>
        <taxon>Oscillospiraceae</taxon>
        <taxon>Dysosmobacter</taxon>
    </lineage>
</organism>
<gene>
    <name evidence="1" type="ORF">KQI82_06155</name>
</gene>
<reference evidence="1 2" key="1">
    <citation type="submission" date="2021-06" db="EMBL/GenBank/DDBJ databases">
        <authorList>
            <person name="Sun Q."/>
            <person name="Li D."/>
        </authorList>
    </citation>
    <scope>NUCLEOTIDE SEQUENCE [LARGE SCALE GENOMIC DNA]</scope>
    <source>
        <strain evidence="1 2">MSJ-2</strain>
    </source>
</reference>
<protein>
    <submittedName>
        <fullName evidence="1">Uncharacterized protein</fullName>
    </submittedName>
</protein>